<sequence>MNWLLVWIILITSQFFITIIVIAQQTERNYTDRNINTITYKSKNNINKSSYQVGRVTKVVSSKEGSILFIELPDSSELRFYYSGNSLVKNEQVLVYQKNGSHFLIEASDPRR</sequence>
<name>A0A086CIT2_9CHRO</name>
<evidence type="ECO:0000313" key="3">
    <source>
        <dbReference type="Proteomes" id="UP000028922"/>
    </source>
</evidence>
<keyword evidence="1" id="KW-1133">Transmembrane helix</keyword>
<evidence type="ECO:0000256" key="1">
    <source>
        <dbReference type="SAM" id="Phobius"/>
    </source>
</evidence>
<feature type="transmembrane region" description="Helical" evidence="1">
    <location>
        <begin position="6"/>
        <end position="23"/>
    </location>
</feature>
<organism evidence="2 3">
    <name type="scientific">Candidatus Atelocyanobacterium thalassa isolate SIO64986</name>
    <dbReference type="NCBI Taxonomy" id="1527444"/>
    <lineage>
        <taxon>Bacteria</taxon>
        <taxon>Bacillati</taxon>
        <taxon>Cyanobacteriota</taxon>
        <taxon>Cyanophyceae</taxon>
        <taxon>Oscillatoriophycideae</taxon>
        <taxon>Chroococcales</taxon>
        <taxon>Aphanothecaceae</taxon>
        <taxon>Candidatus Atelocyanobacterium</taxon>
        <taxon>Candidatus Atelocyanobacterium thalassae</taxon>
    </lineage>
</organism>
<accession>A0A086CIT2</accession>
<dbReference type="Proteomes" id="UP000028922">
    <property type="component" value="Unassembled WGS sequence"/>
</dbReference>
<evidence type="ECO:0000313" key="2">
    <source>
        <dbReference type="EMBL" id="KFF42096.1"/>
    </source>
</evidence>
<reference evidence="2 3" key="1">
    <citation type="submission" date="2014-08" db="EMBL/GenBank/DDBJ databases">
        <title>Comparative genomics reveals surprising divergence of two closely related strains of uncultivated UCYN-A cyanobacteria.</title>
        <authorList>
            <person name="Bombar D."/>
            <person name="Heller P."/>
            <person name="Sanchez-Baracaldo P."/>
            <person name="Carter B.J."/>
            <person name="Zert J.P."/>
        </authorList>
    </citation>
    <scope>NUCLEOTIDE SEQUENCE [LARGE SCALE GENOMIC DNA]</scope>
</reference>
<dbReference type="eggNOG" id="ENOG50343F7">
    <property type="taxonomic scope" value="Bacteria"/>
</dbReference>
<proteinExistence type="predicted"/>
<keyword evidence="1" id="KW-0472">Membrane</keyword>
<protein>
    <submittedName>
        <fullName evidence="2">Uncharacterized protein</fullName>
    </submittedName>
</protein>
<gene>
    <name evidence="2" type="ORF">ucyna2_00160</name>
</gene>
<dbReference type="AlphaFoldDB" id="A0A086CIT2"/>
<dbReference type="EMBL" id="JPSP01000001">
    <property type="protein sequence ID" value="KFF42096.1"/>
    <property type="molecule type" value="Genomic_DNA"/>
</dbReference>
<comment type="caution">
    <text evidence="2">The sequence shown here is derived from an EMBL/GenBank/DDBJ whole genome shotgun (WGS) entry which is preliminary data.</text>
</comment>
<keyword evidence="1" id="KW-0812">Transmembrane</keyword>